<gene>
    <name evidence="3" type="ORF">ACA1_378760</name>
</gene>
<evidence type="ECO:0000256" key="2">
    <source>
        <dbReference type="SAM" id="Phobius"/>
    </source>
</evidence>
<feature type="compositionally biased region" description="Low complexity" evidence="1">
    <location>
        <begin position="12"/>
        <end position="22"/>
    </location>
</feature>
<feature type="transmembrane region" description="Helical" evidence="2">
    <location>
        <begin position="60"/>
        <end position="84"/>
    </location>
</feature>
<keyword evidence="2" id="KW-0812">Transmembrane</keyword>
<dbReference type="Proteomes" id="UP000011083">
    <property type="component" value="Unassembled WGS sequence"/>
</dbReference>
<keyword evidence="4" id="KW-1185">Reference proteome</keyword>
<accession>L8GUD2</accession>
<keyword evidence="2" id="KW-0472">Membrane</keyword>
<feature type="compositionally biased region" description="Gly residues" evidence="1">
    <location>
        <begin position="23"/>
        <end position="32"/>
    </location>
</feature>
<evidence type="ECO:0000313" key="4">
    <source>
        <dbReference type="Proteomes" id="UP000011083"/>
    </source>
</evidence>
<feature type="compositionally biased region" description="Low complexity" evidence="1">
    <location>
        <begin position="41"/>
        <end position="56"/>
    </location>
</feature>
<organism evidence="3 4">
    <name type="scientific">Acanthamoeba castellanii (strain ATCC 30010 / Neff)</name>
    <dbReference type="NCBI Taxonomy" id="1257118"/>
    <lineage>
        <taxon>Eukaryota</taxon>
        <taxon>Amoebozoa</taxon>
        <taxon>Discosea</taxon>
        <taxon>Longamoebia</taxon>
        <taxon>Centramoebida</taxon>
        <taxon>Acanthamoebidae</taxon>
        <taxon>Acanthamoeba</taxon>
    </lineage>
</organism>
<dbReference type="AlphaFoldDB" id="L8GUD2"/>
<dbReference type="RefSeq" id="XP_004337729.1">
    <property type="nucleotide sequence ID" value="XM_004337681.1"/>
</dbReference>
<proteinExistence type="predicted"/>
<sequence>MGDNKKQRKQVSESGSSTPSKKGGNGSSGSGSGKKQKKSKASPATSSSTKSKCATKSSCWFSWVWSIICFFVPAVVFALLWWAFKPQIDTVMEGYVVPAIHTVVLPIFPKLTPASVSQ</sequence>
<name>L8GUD2_ACACF</name>
<evidence type="ECO:0000256" key="1">
    <source>
        <dbReference type="SAM" id="MobiDB-lite"/>
    </source>
</evidence>
<dbReference type="VEuPathDB" id="AmoebaDB:ACA1_378760"/>
<dbReference type="KEGG" id="acan:ACA1_378760"/>
<keyword evidence="2" id="KW-1133">Transmembrane helix</keyword>
<dbReference type="EMBL" id="KB008025">
    <property type="protein sequence ID" value="ELR15716.1"/>
    <property type="molecule type" value="Genomic_DNA"/>
</dbReference>
<evidence type="ECO:0000313" key="3">
    <source>
        <dbReference type="EMBL" id="ELR15716.1"/>
    </source>
</evidence>
<reference evidence="3 4" key="1">
    <citation type="journal article" date="2013" name="Genome Biol.">
        <title>Genome of Acanthamoeba castellanii highlights extensive lateral gene transfer and early evolution of tyrosine kinase signaling.</title>
        <authorList>
            <person name="Clarke M."/>
            <person name="Lohan A.J."/>
            <person name="Liu B."/>
            <person name="Lagkouvardos I."/>
            <person name="Roy S."/>
            <person name="Zafar N."/>
            <person name="Bertelli C."/>
            <person name="Schilde C."/>
            <person name="Kianianmomeni A."/>
            <person name="Burglin T.R."/>
            <person name="Frech C."/>
            <person name="Turcotte B."/>
            <person name="Kopec K.O."/>
            <person name="Synnott J.M."/>
            <person name="Choo C."/>
            <person name="Paponov I."/>
            <person name="Finkler A."/>
            <person name="Soon Heng Tan C."/>
            <person name="Hutchins A.P."/>
            <person name="Weinmeier T."/>
            <person name="Rattei T."/>
            <person name="Chu J.S."/>
            <person name="Gimenez G."/>
            <person name="Irimia M."/>
            <person name="Rigden D.J."/>
            <person name="Fitzpatrick D.A."/>
            <person name="Lorenzo-Morales J."/>
            <person name="Bateman A."/>
            <person name="Chiu C.H."/>
            <person name="Tang P."/>
            <person name="Hegemann P."/>
            <person name="Fromm H."/>
            <person name="Raoult D."/>
            <person name="Greub G."/>
            <person name="Miranda-Saavedra D."/>
            <person name="Chen N."/>
            <person name="Nash P."/>
            <person name="Ginger M.L."/>
            <person name="Horn M."/>
            <person name="Schaap P."/>
            <person name="Caler L."/>
            <person name="Loftus B."/>
        </authorList>
    </citation>
    <scope>NUCLEOTIDE SEQUENCE [LARGE SCALE GENOMIC DNA]</scope>
    <source>
        <strain evidence="3 4">Neff</strain>
    </source>
</reference>
<feature type="region of interest" description="Disordered" evidence="1">
    <location>
        <begin position="1"/>
        <end position="56"/>
    </location>
</feature>
<dbReference type="GeneID" id="14916388"/>
<protein>
    <submittedName>
        <fullName evidence="3">Uncharacterized protein</fullName>
    </submittedName>
</protein>